<keyword evidence="2" id="KW-0472">Membrane</keyword>
<feature type="region of interest" description="Disordered" evidence="1">
    <location>
        <begin position="117"/>
        <end position="151"/>
    </location>
</feature>
<name>A0A4Y6PTK9_PERCE</name>
<protein>
    <recommendedName>
        <fullName evidence="5">Right handed beta helix domain-containing protein</fullName>
    </recommendedName>
</protein>
<dbReference type="InterPro" id="IPR011050">
    <property type="entry name" value="Pectin_lyase_fold/virulence"/>
</dbReference>
<evidence type="ECO:0000313" key="4">
    <source>
        <dbReference type="Proteomes" id="UP000315995"/>
    </source>
</evidence>
<reference evidence="3 4" key="1">
    <citation type="submission" date="2019-06" db="EMBL/GenBank/DDBJ databases">
        <title>Persicimonas caeni gen. nov., sp. nov., a predatory bacterium isolated from solar saltern.</title>
        <authorList>
            <person name="Wang S."/>
        </authorList>
    </citation>
    <scope>NUCLEOTIDE SEQUENCE [LARGE SCALE GENOMIC DNA]</scope>
    <source>
        <strain evidence="3 4">YN101</strain>
    </source>
</reference>
<dbReference type="Gene3D" id="2.160.20.10">
    <property type="entry name" value="Single-stranded right-handed beta-helix, Pectin lyase-like"/>
    <property type="match status" value="1"/>
</dbReference>
<accession>A0A4Y6PTK9</accession>
<accession>A0A5B8Y6Q8</accession>
<dbReference type="OrthoDB" id="5479660at2"/>
<evidence type="ECO:0000313" key="3">
    <source>
        <dbReference type="EMBL" id="QDG51666.1"/>
    </source>
</evidence>
<feature type="transmembrane region" description="Helical" evidence="2">
    <location>
        <begin position="6"/>
        <end position="26"/>
    </location>
</feature>
<keyword evidence="2" id="KW-1133">Transmembrane helix</keyword>
<proteinExistence type="predicted"/>
<dbReference type="Proteomes" id="UP000315995">
    <property type="component" value="Chromosome"/>
</dbReference>
<keyword evidence="4" id="KW-1185">Reference proteome</keyword>
<dbReference type="PANTHER" id="PTHR11319">
    <property type="entry name" value="G PROTEIN-COUPLED RECEPTOR-RELATED"/>
    <property type="match status" value="1"/>
</dbReference>
<dbReference type="RefSeq" id="WP_141198146.1">
    <property type="nucleotide sequence ID" value="NZ_CP041186.1"/>
</dbReference>
<gene>
    <name evidence="3" type="ORF">FIV42_13175</name>
</gene>
<dbReference type="AlphaFoldDB" id="A0A4Y6PTK9"/>
<evidence type="ECO:0000256" key="2">
    <source>
        <dbReference type="SAM" id="Phobius"/>
    </source>
</evidence>
<dbReference type="InterPro" id="IPR012334">
    <property type="entry name" value="Pectin_lyas_fold"/>
</dbReference>
<sequence>MNSINWRSVGHFAIVVAFLAGSYALYPWAECSISSAQSGDLPAPVQNDGSALTLAQEARNRKMPTASTGFFDRLGAAEPVCRQRHPLGERKAGWGVSVAALLLMLISRAIAKRNESRPIVPRGDAPVGQHTGDRRSMETSSRAGGGRGGVPEAITISQELEIDLPGEEGPEEDLDALINYLEEEEEDVRQEAEKARPRGRGAGADIDGFYCPPGLEDAPVLYVDPSNLAASDAMDDLDSRVGNPERPFETIQAALDRASKLFTTTRGPVQVRVSPGVYQERLFVPTHVSLVNHRLPAEGSIRQHLDWLVAQQEVGHPDRVTLLPPADAEFAIKFEHGQRQGIFGCHVVGREGVRQQGLVAEHCTGLAVVHCAIEDFTQGGMHFVDCGGGTKQTAAQVVGCRFRHNKAVRGGAVFVRGGTLRIEKTRFEDNTSTLGGAIFVVDASGPLQLDAVGFRGNEATAEDRLTVRPDVVKLEDWRHGPGQGGALAAVRSKIKFTDCKFLENRGKISGGALALLGAQAVFDSRDSGNSFKKNQARVGGAVFVAGWTGCRATLKAKGSKFFANEAGSDGGALAIIGLAVAQVMGAKFVENQSLANDGVGGAVASLKGGQFMAKETRFRANETAGRGGAAGAINASLVLSDGCYVEENVAQGGEGGGLFCLSESNAEMEGLMNRTDFKLPFVFTTRDVAIRHNKSAGQTAGLLVGNQEDMPTFPIKVTIEKPMYVRNNKAAGGSERTGDLVVRWAREVVSDSGDRAKKQLLLN</sequence>
<evidence type="ECO:0000256" key="1">
    <source>
        <dbReference type="SAM" id="MobiDB-lite"/>
    </source>
</evidence>
<dbReference type="PANTHER" id="PTHR11319:SF35">
    <property type="entry name" value="OUTER MEMBRANE PROTEIN PMPC-RELATED"/>
    <property type="match status" value="1"/>
</dbReference>
<dbReference type="EMBL" id="CP041186">
    <property type="protein sequence ID" value="QDG51666.1"/>
    <property type="molecule type" value="Genomic_DNA"/>
</dbReference>
<evidence type="ECO:0008006" key="5">
    <source>
        <dbReference type="Google" id="ProtNLM"/>
    </source>
</evidence>
<dbReference type="SUPFAM" id="SSF51126">
    <property type="entry name" value="Pectin lyase-like"/>
    <property type="match status" value="1"/>
</dbReference>
<organism evidence="3 4">
    <name type="scientific">Persicimonas caeni</name>
    <dbReference type="NCBI Taxonomy" id="2292766"/>
    <lineage>
        <taxon>Bacteria</taxon>
        <taxon>Deltaproteobacteria</taxon>
        <taxon>Bradymonadales</taxon>
        <taxon>Bradymonadaceae</taxon>
        <taxon>Persicimonas</taxon>
    </lineage>
</organism>
<keyword evidence="2" id="KW-0812">Transmembrane</keyword>